<dbReference type="EMBL" id="VSRR010024832">
    <property type="protein sequence ID" value="MPC66488.1"/>
    <property type="molecule type" value="Genomic_DNA"/>
</dbReference>
<evidence type="ECO:0000313" key="2">
    <source>
        <dbReference type="Proteomes" id="UP000324222"/>
    </source>
</evidence>
<proteinExistence type="predicted"/>
<protein>
    <submittedName>
        <fullName evidence="1">Uncharacterized protein</fullName>
    </submittedName>
</protein>
<dbReference type="Proteomes" id="UP000324222">
    <property type="component" value="Unassembled WGS sequence"/>
</dbReference>
<dbReference type="AlphaFoldDB" id="A0A5B7HBZ7"/>
<comment type="caution">
    <text evidence="1">The sequence shown here is derived from an EMBL/GenBank/DDBJ whole genome shotgun (WGS) entry which is preliminary data.</text>
</comment>
<reference evidence="1 2" key="1">
    <citation type="submission" date="2019-05" db="EMBL/GenBank/DDBJ databases">
        <title>Another draft genome of Portunus trituberculatus and its Hox gene families provides insights of decapod evolution.</title>
        <authorList>
            <person name="Jeong J.-H."/>
            <person name="Song I."/>
            <person name="Kim S."/>
            <person name="Choi T."/>
            <person name="Kim D."/>
            <person name="Ryu S."/>
            <person name="Kim W."/>
        </authorList>
    </citation>
    <scope>NUCLEOTIDE SEQUENCE [LARGE SCALE GENOMIC DNA]</scope>
    <source>
        <tissue evidence="1">Muscle</tissue>
    </source>
</reference>
<keyword evidence="2" id="KW-1185">Reference proteome</keyword>
<evidence type="ECO:0000313" key="1">
    <source>
        <dbReference type="EMBL" id="MPC66488.1"/>
    </source>
</evidence>
<accession>A0A5B7HBZ7</accession>
<name>A0A5B7HBZ7_PORTR</name>
<sequence length="39" mass="4382">MVSKSYLLWRQENPMVPYPLYICIGQAPMPAEVLSLGDA</sequence>
<organism evidence="1 2">
    <name type="scientific">Portunus trituberculatus</name>
    <name type="common">Swimming crab</name>
    <name type="synonym">Neptunus trituberculatus</name>
    <dbReference type="NCBI Taxonomy" id="210409"/>
    <lineage>
        <taxon>Eukaryota</taxon>
        <taxon>Metazoa</taxon>
        <taxon>Ecdysozoa</taxon>
        <taxon>Arthropoda</taxon>
        <taxon>Crustacea</taxon>
        <taxon>Multicrustacea</taxon>
        <taxon>Malacostraca</taxon>
        <taxon>Eumalacostraca</taxon>
        <taxon>Eucarida</taxon>
        <taxon>Decapoda</taxon>
        <taxon>Pleocyemata</taxon>
        <taxon>Brachyura</taxon>
        <taxon>Eubrachyura</taxon>
        <taxon>Portunoidea</taxon>
        <taxon>Portunidae</taxon>
        <taxon>Portuninae</taxon>
        <taxon>Portunus</taxon>
    </lineage>
</organism>
<gene>
    <name evidence="1" type="ORF">E2C01_060636</name>
</gene>